<gene>
    <name evidence="3" type="ORF">ACFQWB_11795</name>
</gene>
<evidence type="ECO:0000313" key="4">
    <source>
        <dbReference type="Proteomes" id="UP001596528"/>
    </source>
</evidence>
<dbReference type="InterPro" id="IPR036291">
    <property type="entry name" value="NAD(P)-bd_dom_sf"/>
</dbReference>
<protein>
    <submittedName>
        <fullName evidence="3">Polysaccharide biosynthesis protein</fullName>
    </submittedName>
</protein>
<proteinExistence type="inferred from homology"/>
<dbReference type="InterPro" id="IPR003869">
    <property type="entry name" value="Polysac_CapD-like"/>
</dbReference>
<dbReference type="PANTHER" id="PTHR43318:SF2">
    <property type="entry name" value="UDP-N-ACETYLGLUCOSAMINE 4,6-DEHYDRATASE (INVERTING)"/>
    <property type="match status" value="1"/>
</dbReference>
<feature type="domain" description="Polysaccharide biosynthesis protein CapD-like" evidence="2">
    <location>
        <begin position="7"/>
        <end position="282"/>
    </location>
</feature>
<dbReference type="PANTHER" id="PTHR43318">
    <property type="entry name" value="UDP-N-ACETYLGLUCOSAMINE 4,6-DEHYDRATASE"/>
    <property type="match status" value="1"/>
</dbReference>
<dbReference type="Pfam" id="PF02719">
    <property type="entry name" value="Polysacc_synt_2"/>
    <property type="match status" value="1"/>
</dbReference>
<evidence type="ECO:0000259" key="2">
    <source>
        <dbReference type="Pfam" id="PF02719"/>
    </source>
</evidence>
<organism evidence="3 4">
    <name type="scientific">Paenibacillus thermoaerophilus</name>
    <dbReference type="NCBI Taxonomy" id="1215385"/>
    <lineage>
        <taxon>Bacteria</taxon>
        <taxon>Bacillati</taxon>
        <taxon>Bacillota</taxon>
        <taxon>Bacilli</taxon>
        <taxon>Bacillales</taxon>
        <taxon>Paenibacillaceae</taxon>
        <taxon>Paenibacillus</taxon>
    </lineage>
</organism>
<dbReference type="EMBL" id="JBHTGQ010000026">
    <property type="protein sequence ID" value="MFC7750601.1"/>
    <property type="molecule type" value="Genomic_DNA"/>
</dbReference>
<accession>A0ABW2V376</accession>
<evidence type="ECO:0000313" key="3">
    <source>
        <dbReference type="EMBL" id="MFC7750601.1"/>
    </source>
</evidence>
<dbReference type="Gene3D" id="3.40.50.720">
    <property type="entry name" value="NAD(P)-binding Rossmann-like Domain"/>
    <property type="match status" value="1"/>
</dbReference>
<dbReference type="CDD" id="cd05237">
    <property type="entry name" value="UDP_invert_4-6DH_SDR_e"/>
    <property type="match status" value="1"/>
</dbReference>
<dbReference type="SUPFAM" id="SSF51735">
    <property type="entry name" value="NAD(P)-binding Rossmann-fold domains"/>
    <property type="match status" value="1"/>
</dbReference>
<name>A0ABW2V376_9BACL</name>
<dbReference type="RefSeq" id="WP_138788743.1">
    <property type="nucleotide sequence ID" value="NZ_JBHTGQ010000026.1"/>
</dbReference>
<comment type="caution">
    <text evidence="3">The sequence shown here is derived from an EMBL/GenBank/DDBJ whole genome shotgun (WGS) entry which is preliminary data.</text>
</comment>
<sequence>MFRDRTILITGGTGSWGYELVRQLLPQRPRKIIVYSRNESSQVAMKRAFDDPRLAFCIGDVRDRAALNAACRDVDYLFHLAALKHVPVCEDQPYEALKTNVLGTQNVIEAAIENKVKKVINISTDKAANPSNFYGMTKAIGEKLIVYANMLGSDTKFVCVRGGNVLGTNGSVIHLFMKQIREQNKIGITDRGMTRFFLTMEEAIALLLHASVEGIGGETFVMMMPTCRILDLAEVLMEAEGKKMEEVAVVELGVRPGEKIHEILYSEYEAQNTVQFDDNYLVILPSIELPELKRRYGGYPKVKLSNYSSADNLMSKQEIRELLVKGRFLS</sequence>
<evidence type="ECO:0000256" key="1">
    <source>
        <dbReference type="ARBA" id="ARBA00007430"/>
    </source>
</evidence>
<keyword evidence="4" id="KW-1185">Reference proteome</keyword>
<dbReference type="InterPro" id="IPR051203">
    <property type="entry name" value="Polysaccharide_Synthase-Rel"/>
</dbReference>
<reference evidence="4" key="1">
    <citation type="journal article" date="2019" name="Int. J. Syst. Evol. Microbiol.">
        <title>The Global Catalogue of Microorganisms (GCM) 10K type strain sequencing project: providing services to taxonomists for standard genome sequencing and annotation.</title>
        <authorList>
            <consortium name="The Broad Institute Genomics Platform"/>
            <consortium name="The Broad Institute Genome Sequencing Center for Infectious Disease"/>
            <person name="Wu L."/>
            <person name="Ma J."/>
        </authorList>
    </citation>
    <scope>NUCLEOTIDE SEQUENCE [LARGE SCALE GENOMIC DNA]</scope>
    <source>
        <strain evidence="4">JCM 18657</strain>
    </source>
</reference>
<dbReference type="Proteomes" id="UP001596528">
    <property type="component" value="Unassembled WGS sequence"/>
</dbReference>
<comment type="similarity">
    <text evidence="1">Belongs to the polysaccharide synthase family.</text>
</comment>